<dbReference type="EMBL" id="JARGDH010000002">
    <property type="protein sequence ID" value="KAL0276994.1"/>
    <property type="molecule type" value="Genomic_DNA"/>
</dbReference>
<name>A0AAW2I456_9NEOP</name>
<feature type="region of interest" description="Disordered" evidence="1">
    <location>
        <begin position="1"/>
        <end position="34"/>
    </location>
</feature>
<feature type="compositionally biased region" description="Basic residues" evidence="1">
    <location>
        <begin position="118"/>
        <end position="128"/>
    </location>
</feature>
<accession>A0AAW2I456</accession>
<dbReference type="AlphaFoldDB" id="A0AAW2I456"/>
<protein>
    <submittedName>
        <fullName evidence="2">Uncharacterized protein</fullName>
    </submittedName>
</protein>
<comment type="caution">
    <text evidence="2">The sequence shown here is derived from an EMBL/GenBank/DDBJ whole genome shotgun (WGS) entry which is preliminary data.</text>
</comment>
<feature type="region of interest" description="Disordered" evidence="1">
    <location>
        <begin position="111"/>
        <end position="193"/>
    </location>
</feature>
<evidence type="ECO:0000256" key="1">
    <source>
        <dbReference type="SAM" id="MobiDB-lite"/>
    </source>
</evidence>
<feature type="region of interest" description="Disordered" evidence="1">
    <location>
        <begin position="276"/>
        <end position="301"/>
    </location>
</feature>
<sequence>MNFNYHKVDFRGVDEPKENVATKPSEDAKGDNGRVYYGCRNDAEESELKSVHNLGKDGPVAVSKPADVKNGDLVSLLLAATPPYLYNIPLIPQTFFFSEMLKSFVQAKSERQNLKAQQTHHKRQRKRSWREMTPPKPTYYENSDKPLELTTPKQTEEKSKDRPPKSNFTAEKLANSSINSNSNSLQEGSAANSDLLPPTPPLWYPPLYPPHPPFGIDPLHFFIDLRVSAHVWDRKLAADKPTVDPALSASPLNLRCDDKDLRDKYMTALEPSLSRNRHKSAFSVPPPRVAREEEPVPKRSPHSVHYLMSNLKNIYKPKDGKREGENGEEDGAKKCKDLRALIGLELVVDYVKQESDGSDDEEQAETVNVEQIPEG</sequence>
<organism evidence="2">
    <name type="scientific">Menopon gallinae</name>
    <name type="common">poultry shaft louse</name>
    <dbReference type="NCBI Taxonomy" id="328185"/>
    <lineage>
        <taxon>Eukaryota</taxon>
        <taxon>Metazoa</taxon>
        <taxon>Ecdysozoa</taxon>
        <taxon>Arthropoda</taxon>
        <taxon>Hexapoda</taxon>
        <taxon>Insecta</taxon>
        <taxon>Pterygota</taxon>
        <taxon>Neoptera</taxon>
        <taxon>Paraneoptera</taxon>
        <taxon>Psocodea</taxon>
        <taxon>Troctomorpha</taxon>
        <taxon>Phthiraptera</taxon>
        <taxon>Amblycera</taxon>
        <taxon>Menoponidae</taxon>
        <taxon>Menopon</taxon>
    </lineage>
</organism>
<evidence type="ECO:0000313" key="2">
    <source>
        <dbReference type="EMBL" id="KAL0276994.1"/>
    </source>
</evidence>
<feature type="region of interest" description="Disordered" evidence="1">
    <location>
        <begin position="352"/>
        <end position="375"/>
    </location>
</feature>
<feature type="compositionally biased region" description="Basic and acidic residues" evidence="1">
    <location>
        <begin position="154"/>
        <end position="164"/>
    </location>
</feature>
<proteinExistence type="predicted"/>
<gene>
    <name evidence="2" type="ORF">PYX00_004433</name>
</gene>
<feature type="compositionally biased region" description="Basic and acidic residues" evidence="1">
    <location>
        <begin position="1"/>
        <end position="32"/>
    </location>
</feature>
<feature type="compositionally biased region" description="Low complexity" evidence="1">
    <location>
        <begin position="175"/>
        <end position="184"/>
    </location>
</feature>
<reference evidence="2" key="1">
    <citation type="journal article" date="2024" name="Gigascience">
        <title>Chromosome-level genome of the poultry shaft louse Menopon gallinae provides insight into the host-switching and adaptive evolution of parasitic lice.</title>
        <authorList>
            <person name="Xu Y."/>
            <person name="Ma L."/>
            <person name="Liu S."/>
            <person name="Liang Y."/>
            <person name="Liu Q."/>
            <person name="He Z."/>
            <person name="Tian L."/>
            <person name="Duan Y."/>
            <person name="Cai W."/>
            <person name="Li H."/>
            <person name="Song F."/>
        </authorList>
    </citation>
    <scope>NUCLEOTIDE SEQUENCE</scope>
    <source>
        <strain evidence="2">Cailab_2023a</strain>
    </source>
</reference>